<organism evidence="4 5">
    <name type="scientific">Syntrophaceticus schinkii</name>
    <dbReference type="NCBI Taxonomy" id="499207"/>
    <lineage>
        <taxon>Bacteria</taxon>
        <taxon>Bacillati</taxon>
        <taxon>Bacillota</taxon>
        <taxon>Clostridia</taxon>
        <taxon>Thermoanaerobacterales</taxon>
        <taxon>Thermoanaerobacterales Family III. Incertae Sedis</taxon>
        <taxon>Syntrophaceticus</taxon>
    </lineage>
</organism>
<accession>A0A0B7MEM1</accession>
<dbReference type="Proteomes" id="UP000046155">
    <property type="component" value="Unassembled WGS sequence"/>
</dbReference>
<evidence type="ECO:0000256" key="2">
    <source>
        <dbReference type="SAM" id="Phobius"/>
    </source>
</evidence>
<dbReference type="Pfam" id="PF01497">
    <property type="entry name" value="Peripla_BP_2"/>
    <property type="match status" value="1"/>
</dbReference>
<gene>
    <name evidence="4" type="ORF">SSCH_200006</name>
</gene>
<keyword evidence="2" id="KW-1133">Transmembrane helix</keyword>
<dbReference type="OrthoDB" id="9787830at2"/>
<dbReference type="PANTHER" id="PTHR30535:SF34">
    <property type="entry name" value="MOLYBDATE-BINDING PROTEIN MOLA"/>
    <property type="match status" value="1"/>
</dbReference>
<dbReference type="EMBL" id="CDRZ01000113">
    <property type="protein sequence ID" value="CEO88515.1"/>
    <property type="molecule type" value="Genomic_DNA"/>
</dbReference>
<feature type="domain" description="Fe/B12 periplasmic-binding" evidence="3">
    <location>
        <begin position="58"/>
        <end position="331"/>
    </location>
</feature>
<evidence type="ECO:0000313" key="5">
    <source>
        <dbReference type="Proteomes" id="UP000046155"/>
    </source>
</evidence>
<dbReference type="PANTHER" id="PTHR30535">
    <property type="entry name" value="VITAMIN B12-BINDING PROTEIN"/>
    <property type="match status" value="1"/>
</dbReference>
<proteinExistence type="inferred from homology"/>
<reference evidence="5" key="1">
    <citation type="submission" date="2015-01" db="EMBL/GenBank/DDBJ databases">
        <authorList>
            <person name="Manzoor Shahid"/>
            <person name="Zubair Saima"/>
        </authorList>
    </citation>
    <scope>NUCLEOTIDE SEQUENCE [LARGE SCALE GENOMIC DNA]</scope>
    <source>
        <strain evidence="5">Sp3</strain>
    </source>
</reference>
<protein>
    <submittedName>
        <fullName evidence="4">Periplasmic binding protein</fullName>
    </submittedName>
</protein>
<feature type="transmembrane region" description="Helical" evidence="2">
    <location>
        <begin position="6"/>
        <end position="25"/>
    </location>
</feature>
<dbReference type="RefSeq" id="WP_044664659.1">
    <property type="nucleotide sequence ID" value="NZ_CDRZ01000113.1"/>
</dbReference>
<dbReference type="AlphaFoldDB" id="A0A0B7MEM1"/>
<dbReference type="PROSITE" id="PS51257">
    <property type="entry name" value="PROKAR_LIPOPROTEIN"/>
    <property type="match status" value="1"/>
</dbReference>
<dbReference type="PROSITE" id="PS50983">
    <property type="entry name" value="FE_B12_PBP"/>
    <property type="match status" value="1"/>
</dbReference>
<dbReference type="Gene3D" id="3.40.50.1980">
    <property type="entry name" value="Nitrogenase molybdenum iron protein domain"/>
    <property type="match status" value="2"/>
</dbReference>
<dbReference type="InterPro" id="IPR002491">
    <property type="entry name" value="ABC_transptr_periplasmic_BD"/>
</dbReference>
<keyword evidence="5" id="KW-1185">Reference proteome</keyword>
<sequence>MRFKKYLIPILICILGCMFLVAGCGKSDSKKDKVLESKTVTITDSAGRSVELPQPLEKVATLNGNVVEAMRILKVQDKVIGVSESIQKDAYLDMQEKDLVGKGFQPNYEKVVELRPQVFISYSTYGPGAELAEKLEPAGIKVVLLDLHKPETYDNDFEVLAKMFGKEKEANAFLKWKSEKIAALDKVKNIQSEQRVNVLSMTTDSIQKEKWKVAASDTAAHQAVDMAGGINIAQEFKGYSEVSPEWILQQNPGVLVVADYTRDLVGFNVKDFGNVEKFKEKLVQNIVLSKTDVVKKDRIYIIPNGLLGGDKSYLGAQYLAKWFYPDQFKELDPDKVLKEYFEKWMDVPFQGKWAYPPPTK</sequence>
<evidence type="ECO:0000313" key="4">
    <source>
        <dbReference type="EMBL" id="CEO88515.1"/>
    </source>
</evidence>
<evidence type="ECO:0000259" key="3">
    <source>
        <dbReference type="PROSITE" id="PS50983"/>
    </source>
</evidence>
<name>A0A0B7MEM1_9FIRM</name>
<keyword evidence="2" id="KW-0472">Membrane</keyword>
<dbReference type="SUPFAM" id="SSF53807">
    <property type="entry name" value="Helical backbone' metal receptor"/>
    <property type="match status" value="1"/>
</dbReference>
<dbReference type="InterPro" id="IPR050902">
    <property type="entry name" value="ABC_Transporter_SBP"/>
</dbReference>
<evidence type="ECO:0000256" key="1">
    <source>
        <dbReference type="ARBA" id="ARBA00008814"/>
    </source>
</evidence>
<comment type="similarity">
    <text evidence="1">Belongs to the bacterial solute-binding protein 8 family.</text>
</comment>
<keyword evidence="2" id="KW-0812">Transmembrane</keyword>